<dbReference type="SUPFAM" id="SSF52833">
    <property type="entry name" value="Thioredoxin-like"/>
    <property type="match status" value="1"/>
</dbReference>
<accession>A0A133VGY6</accession>
<gene>
    <name evidence="8" type="ORF">AKJ50_00010</name>
</gene>
<dbReference type="Gene3D" id="3.40.30.10">
    <property type="entry name" value="Glutaredoxin"/>
    <property type="match status" value="1"/>
</dbReference>
<dbReference type="Proteomes" id="UP000070311">
    <property type="component" value="Unassembled WGS sequence"/>
</dbReference>
<keyword evidence="4 6" id="KW-0676">Redox-active center</keyword>
<feature type="domain" description="Thioredoxin" evidence="7">
    <location>
        <begin position="23"/>
        <end position="123"/>
    </location>
</feature>
<evidence type="ECO:0000256" key="3">
    <source>
        <dbReference type="ARBA" id="ARBA00023157"/>
    </source>
</evidence>
<dbReference type="PRINTS" id="PR00421">
    <property type="entry name" value="THIOREDOXIN"/>
</dbReference>
<dbReference type="InterPro" id="IPR013766">
    <property type="entry name" value="Thioredoxin_domain"/>
</dbReference>
<evidence type="ECO:0000256" key="5">
    <source>
        <dbReference type="PIRSR" id="PIRSR000077-1"/>
    </source>
</evidence>
<dbReference type="PANTHER" id="PTHR45663">
    <property type="entry name" value="GEO12009P1"/>
    <property type="match status" value="1"/>
</dbReference>
<feature type="active site" description="Nucleophile" evidence="5">
    <location>
        <position position="61"/>
    </location>
</feature>
<feature type="active site" description="Nucleophile" evidence="5">
    <location>
        <position position="58"/>
    </location>
</feature>
<dbReference type="PROSITE" id="PS51352">
    <property type="entry name" value="THIOREDOXIN_2"/>
    <property type="match status" value="1"/>
</dbReference>
<keyword evidence="3 6" id="KW-1015">Disulfide bond</keyword>
<dbReference type="GO" id="GO:0005737">
    <property type="term" value="C:cytoplasm"/>
    <property type="evidence" value="ECO:0007669"/>
    <property type="project" value="TreeGrafter"/>
</dbReference>
<organism evidence="8 9">
    <name type="scientific">candidate division MSBL1 archaeon SCGC-AAA382A13</name>
    <dbReference type="NCBI Taxonomy" id="1698279"/>
    <lineage>
        <taxon>Archaea</taxon>
        <taxon>Methanobacteriati</taxon>
        <taxon>Methanobacteriota</taxon>
        <taxon>candidate division MSBL1</taxon>
    </lineage>
</organism>
<dbReference type="PATRIC" id="fig|1698279.3.peg.2"/>
<dbReference type="NCBIfam" id="TIGR01068">
    <property type="entry name" value="thioredoxin"/>
    <property type="match status" value="1"/>
</dbReference>
<dbReference type="GO" id="GO:0015035">
    <property type="term" value="F:protein-disulfide reductase activity"/>
    <property type="evidence" value="ECO:0007669"/>
    <property type="project" value="InterPro"/>
</dbReference>
<dbReference type="PANTHER" id="PTHR45663:SF11">
    <property type="entry name" value="GEO12009P1"/>
    <property type="match status" value="1"/>
</dbReference>
<evidence type="ECO:0000313" key="8">
    <source>
        <dbReference type="EMBL" id="KXB05717.1"/>
    </source>
</evidence>
<reference evidence="8 9" key="1">
    <citation type="journal article" date="2016" name="Sci. Rep.">
        <title>Metabolic traits of an uncultured archaeal lineage -MSBL1- from brine pools of the Red Sea.</title>
        <authorList>
            <person name="Mwirichia R."/>
            <person name="Alam I."/>
            <person name="Rashid M."/>
            <person name="Vinu M."/>
            <person name="Ba-Alawi W."/>
            <person name="Anthony Kamau A."/>
            <person name="Kamanda Ngugi D."/>
            <person name="Goker M."/>
            <person name="Klenk H.P."/>
            <person name="Bajic V."/>
            <person name="Stingl U."/>
        </authorList>
    </citation>
    <scope>NUCLEOTIDE SEQUENCE [LARGE SCALE GENOMIC DNA]</scope>
    <source>
        <strain evidence="8">SCGC-AAA382A13</strain>
    </source>
</reference>
<evidence type="ECO:0000313" key="9">
    <source>
        <dbReference type="Proteomes" id="UP000070311"/>
    </source>
</evidence>
<evidence type="ECO:0000259" key="7">
    <source>
        <dbReference type="PROSITE" id="PS51352"/>
    </source>
</evidence>
<keyword evidence="9" id="KW-1185">Reference proteome</keyword>
<evidence type="ECO:0000256" key="2">
    <source>
        <dbReference type="ARBA" id="ARBA00022982"/>
    </source>
</evidence>
<dbReference type="InterPro" id="IPR036249">
    <property type="entry name" value="Thioredoxin-like_sf"/>
</dbReference>
<evidence type="ECO:0000256" key="4">
    <source>
        <dbReference type="ARBA" id="ARBA00023284"/>
    </source>
</evidence>
<evidence type="ECO:0000256" key="6">
    <source>
        <dbReference type="PIRSR" id="PIRSR000077-4"/>
    </source>
</evidence>
<dbReference type="CDD" id="cd02947">
    <property type="entry name" value="TRX_family"/>
    <property type="match status" value="1"/>
</dbReference>
<proteinExistence type="predicted"/>
<dbReference type="EMBL" id="LHYD01000001">
    <property type="protein sequence ID" value="KXB05717.1"/>
    <property type="molecule type" value="Genomic_DNA"/>
</dbReference>
<comment type="caution">
    <text evidence="8">The sequence shown here is derived from an EMBL/GenBank/DDBJ whole genome shotgun (WGS) entry which is preliminary data.</text>
</comment>
<dbReference type="AlphaFoldDB" id="A0A133VGY6"/>
<feature type="disulfide bond" description="Redox-active" evidence="6">
    <location>
        <begin position="58"/>
        <end position="61"/>
    </location>
</feature>
<name>A0A133VGY6_9EURY</name>
<dbReference type="InterPro" id="IPR005746">
    <property type="entry name" value="Thioredoxin"/>
</dbReference>
<feature type="site" description="Contributes to redox potential value" evidence="5">
    <location>
        <position position="60"/>
    </location>
</feature>
<protein>
    <recommendedName>
        <fullName evidence="7">Thioredoxin domain-containing protein</fullName>
    </recommendedName>
</protein>
<feature type="site" description="Deprotonates C-terminal active site Cys" evidence="5">
    <location>
        <position position="52"/>
    </location>
</feature>
<keyword evidence="2" id="KW-0249">Electron transport</keyword>
<sequence length="123" mass="14116">MTTDKELEKIKKEKMKEIISKKEKPKTPNKPIQLTDSNFQKTINQHSNLIIDFWAEWCSPCRAMSSTIEKLAKKYDNITFGKLNIDKNPQTTNKFKVSSIPTLLFIKNGTPADKLTGMTPKQD</sequence>
<dbReference type="Pfam" id="PF00085">
    <property type="entry name" value="Thioredoxin"/>
    <property type="match status" value="1"/>
</dbReference>
<keyword evidence="1" id="KW-0813">Transport</keyword>
<evidence type="ECO:0000256" key="1">
    <source>
        <dbReference type="ARBA" id="ARBA00022448"/>
    </source>
</evidence>
<feature type="site" description="Contributes to redox potential value" evidence="5">
    <location>
        <position position="59"/>
    </location>
</feature>